<dbReference type="InterPro" id="IPR050090">
    <property type="entry name" value="Tyrosine_recombinase_XerCD"/>
</dbReference>
<dbReference type="Proteomes" id="UP000216802">
    <property type="component" value="Unassembled WGS sequence"/>
</dbReference>
<protein>
    <recommendedName>
        <fullName evidence="2">Tyr recombinase domain-containing protein</fullName>
    </recommendedName>
</protein>
<dbReference type="PANTHER" id="PTHR30349:SF64">
    <property type="entry name" value="PROPHAGE INTEGRASE INTD-RELATED"/>
    <property type="match status" value="1"/>
</dbReference>
<evidence type="ECO:0000259" key="2">
    <source>
        <dbReference type="PROSITE" id="PS51898"/>
    </source>
</evidence>
<dbReference type="PROSITE" id="PS51898">
    <property type="entry name" value="TYR_RECOMBINASE"/>
    <property type="match status" value="1"/>
</dbReference>
<feature type="domain" description="Tyr recombinase" evidence="2">
    <location>
        <begin position="1"/>
        <end position="188"/>
    </location>
</feature>
<dbReference type="GO" id="GO:0003677">
    <property type="term" value="F:DNA binding"/>
    <property type="evidence" value="ECO:0007669"/>
    <property type="project" value="InterPro"/>
</dbReference>
<sequence length="201" mass="23324">MLKFLKAHLFESVAYPMAYTSLMTGMPVSEVAGLTWGCIDRKQLKLIINKAWNFSTLEFGPTKNKASKRIIDINPQLAQMFAELKLHQNSELKMHGKLNPHNHVFLTNRFVVPNCRTMETMLRTALHKAHIQQDLTFHSFRHTHASLLLYDRIAIPFISKRLGHQDVNTTIKVYLHIIRELQNEESEKTIPFTNKLEEMSN</sequence>
<dbReference type="GO" id="GO:0006310">
    <property type="term" value="P:DNA recombination"/>
    <property type="evidence" value="ECO:0007669"/>
    <property type="project" value="UniProtKB-KW"/>
</dbReference>
<dbReference type="PANTHER" id="PTHR30349">
    <property type="entry name" value="PHAGE INTEGRASE-RELATED"/>
    <property type="match status" value="1"/>
</dbReference>
<keyword evidence="1" id="KW-0233">DNA recombination</keyword>
<dbReference type="SUPFAM" id="SSF56349">
    <property type="entry name" value="DNA breaking-rejoining enzymes"/>
    <property type="match status" value="1"/>
</dbReference>
<dbReference type="CDD" id="cd01189">
    <property type="entry name" value="INT_ICEBs1_C_like"/>
    <property type="match status" value="1"/>
</dbReference>
<dbReference type="InterPro" id="IPR011010">
    <property type="entry name" value="DNA_brk_join_enz"/>
</dbReference>
<organism evidence="3 4">
    <name type="scientific">Lentilactobacillus parakefiri</name>
    <dbReference type="NCBI Taxonomy" id="152332"/>
    <lineage>
        <taxon>Bacteria</taxon>
        <taxon>Bacillati</taxon>
        <taxon>Bacillota</taxon>
        <taxon>Bacilli</taxon>
        <taxon>Lactobacillales</taxon>
        <taxon>Lactobacillaceae</taxon>
        <taxon>Lentilactobacillus</taxon>
    </lineage>
</organism>
<dbReference type="GO" id="GO:0015074">
    <property type="term" value="P:DNA integration"/>
    <property type="evidence" value="ECO:0007669"/>
    <property type="project" value="InterPro"/>
</dbReference>
<dbReference type="InterPro" id="IPR002104">
    <property type="entry name" value="Integrase_catalytic"/>
</dbReference>
<dbReference type="EMBL" id="NCXI01000162">
    <property type="protein sequence ID" value="PAK76881.1"/>
    <property type="molecule type" value="Genomic_DNA"/>
</dbReference>
<evidence type="ECO:0000313" key="4">
    <source>
        <dbReference type="Proteomes" id="UP000216802"/>
    </source>
</evidence>
<gene>
    <name evidence="3" type="ORF">B8W98_11615</name>
</gene>
<accession>A0A269XVL7</accession>
<evidence type="ECO:0000256" key="1">
    <source>
        <dbReference type="ARBA" id="ARBA00023172"/>
    </source>
</evidence>
<dbReference type="Pfam" id="PF00589">
    <property type="entry name" value="Phage_integrase"/>
    <property type="match status" value="1"/>
</dbReference>
<name>A0A269XVL7_9LACO</name>
<proteinExistence type="predicted"/>
<dbReference type="AlphaFoldDB" id="A0A269XVL7"/>
<dbReference type="Gene3D" id="1.10.443.10">
    <property type="entry name" value="Intergrase catalytic core"/>
    <property type="match status" value="1"/>
</dbReference>
<reference evidence="3 4" key="1">
    <citation type="submission" date="2017-04" db="EMBL/GenBank/DDBJ databases">
        <title>Kefir bacterial isolates.</title>
        <authorList>
            <person name="Kim Y."/>
            <person name="Blasche S."/>
            <person name="Patil K.R."/>
        </authorList>
    </citation>
    <scope>NUCLEOTIDE SEQUENCE [LARGE SCALE GENOMIC DNA]</scope>
    <source>
        <strain evidence="3 4">OG2</strain>
    </source>
</reference>
<evidence type="ECO:0000313" key="3">
    <source>
        <dbReference type="EMBL" id="PAK76881.1"/>
    </source>
</evidence>
<dbReference type="InterPro" id="IPR013762">
    <property type="entry name" value="Integrase-like_cat_sf"/>
</dbReference>
<comment type="caution">
    <text evidence="3">The sequence shown here is derived from an EMBL/GenBank/DDBJ whole genome shotgun (WGS) entry which is preliminary data.</text>
</comment>